<dbReference type="PROSITE" id="PS50173">
    <property type="entry name" value="UMUC"/>
    <property type="match status" value="1"/>
</dbReference>
<dbReference type="GO" id="GO:0009432">
    <property type="term" value="P:SOS response"/>
    <property type="evidence" value="ECO:0007669"/>
    <property type="project" value="TreeGrafter"/>
</dbReference>
<dbReference type="OrthoDB" id="9808813at2"/>
<comment type="similarity">
    <text evidence="1">Belongs to the DNA polymerase type-Y family.</text>
</comment>
<dbReference type="EMBL" id="FQUF01000005">
    <property type="protein sequence ID" value="SHE44432.1"/>
    <property type="molecule type" value="Genomic_DNA"/>
</dbReference>
<dbReference type="GO" id="GO:0003887">
    <property type="term" value="F:DNA-directed DNA polymerase activity"/>
    <property type="evidence" value="ECO:0007669"/>
    <property type="project" value="UniProtKB-KW"/>
</dbReference>
<dbReference type="PANTHER" id="PTHR11076">
    <property type="entry name" value="DNA REPAIR POLYMERASE UMUC / TRANSFERASE FAMILY MEMBER"/>
    <property type="match status" value="1"/>
</dbReference>
<keyword evidence="2" id="KW-0515">Mutator protein</keyword>
<dbReference type="Gene3D" id="3.30.70.270">
    <property type="match status" value="1"/>
</dbReference>
<dbReference type="InterPro" id="IPR036775">
    <property type="entry name" value="DNA_pol_Y-fam_lit_finger_sf"/>
</dbReference>
<dbReference type="Gene3D" id="3.40.1170.60">
    <property type="match status" value="1"/>
</dbReference>
<dbReference type="Proteomes" id="UP000184128">
    <property type="component" value="Unassembled WGS sequence"/>
</dbReference>
<dbReference type="RefSeq" id="WP_084136683.1">
    <property type="nucleotide sequence ID" value="NZ_FQUF01000005.1"/>
</dbReference>
<dbReference type="GO" id="GO:0003684">
    <property type="term" value="F:damaged DNA binding"/>
    <property type="evidence" value="ECO:0007669"/>
    <property type="project" value="InterPro"/>
</dbReference>
<evidence type="ECO:0000256" key="5">
    <source>
        <dbReference type="ARBA" id="ARBA00022932"/>
    </source>
</evidence>
<keyword evidence="5" id="KW-0808">Transferase</keyword>
<dbReference type="InterPro" id="IPR024728">
    <property type="entry name" value="PolY_HhH_motif"/>
</dbReference>
<accession>A0A1M4TIU6</accession>
<evidence type="ECO:0000313" key="8">
    <source>
        <dbReference type="Proteomes" id="UP000184128"/>
    </source>
</evidence>
<organism evidence="7 8">
    <name type="scientific">Atopostipes suicloacalis DSM 15692</name>
    <dbReference type="NCBI Taxonomy" id="1121025"/>
    <lineage>
        <taxon>Bacteria</taxon>
        <taxon>Bacillati</taxon>
        <taxon>Bacillota</taxon>
        <taxon>Bacilli</taxon>
        <taxon>Lactobacillales</taxon>
        <taxon>Carnobacteriaceae</taxon>
        <taxon>Atopostipes</taxon>
    </lineage>
</organism>
<evidence type="ECO:0000256" key="3">
    <source>
        <dbReference type="ARBA" id="ARBA00022695"/>
    </source>
</evidence>
<keyword evidence="4" id="KW-0235">DNA replication</keyword>
<dbReference type="InterPro" id="IPR043128">
    <property type="entry name" value="Rev_trsase/Diguanyl_cyclase"/>
</dbReference>
<evidence type="ECO:0000259" key="6">
    <source>
        <dbReference type="PROSITE" id="PS50173"/>
    </source>
</evidence>
<dbReference type="GO" id="GO:0006281">
    <property type="term" value="P:DNA repair"/>
    <property type="evidence" value="ECO:0007669"/>
    <property type="project" value="InterPro"/>
</dbReference>
<dbReference type="GO" id="GO:0006260">
    <property type="term" value="P:DNA replication"/>
    <property type="evidence" value="ECO:0007669"/>
    <property type="project" value="UniProtKB-KW"/>
</dbReference>
<keyword evidence="3" id="KW-0548">Nucleotidyltransferase</keyword>
<sequence length="439" mass="50907">MGKNQETILYMDYSNEPHRDILCIDIKSFFASVEAVERQQHPLEAMIAVVSKPDNNGGLVLAASPRVKELYNVKTGTRVYEIPKHSQIEIVEPRMALYLKKNMEIIEIFKRYVSMQDLHVYSSDESFLDITSSHALFGTTNEIANKIQLEIWKELHLIATVGIGDNPLLAKLALDHQAKKDRHNNYQAYWGYQDVADTIWKIENLTDFWGIGSRTERKLNQLGIHNLKDLAQYDVHKLKKRFNIIGEQLFFHAHGIDRTILSDHFIPKENSFSKNQILNRDYINPYDVEVVIRELTEENAMRLRKHGLTTRTVKLTIGYSKQTDHSGFSHQMTIEATDSSKKLVEYMSRLFREYYEPYPVRVINVTFHKISSKQDYQLNLFESTEDVLKDERLNEVIDLVREKYGYTSLLHASSLIQNGMALQRSKLLGGHQANTKKND</sequence>
<dbReference type="AlphaFoldDB" id="A0A1M4TIU6"/>
<dbReference type="Gene3D" id="3.30.1490.100">
    <property type="entry name" value="DNA polymerase, Y-family, little finger domain"/>
    <property type="match status" value="1"/>
</dbReference>
<gene>
    <name evidence="7" type="ORF">SAMN02745249_00450</name>
</gene>
<dbReference type="PANTHER" id="PTHR11076:SF35">
    <property type="entry name" value="DNA REPAIR PROTEIN HOMOLOG YOBH"/>
    <property type="match status" value="1"/>
</dbReference>
<dbReference type="SUPFAM" id="SSF56672">
    <property type="entry name" value="DNA/RNA polymerases"/>
    <property type="match status" value="1"/>
</dbReference>
<dbReference type="Gene3D" id="1.10.150.20">
    <property type="entry name" value="5' to 3' exonuclease, C-terminal subdomain"/>
    <property type="match status" value="1"/>
</dbReference>
<keyword evidence="5" id="KW-0239">DNA-directed DNA polymerase</keyword>
<proteinExistence type="inferred from homology"/>
<dbReference type="GO" id="GO:0042276">
    <property type="term" value="P:error-prone translesion synthesis"/>
    <property type="evidence" value="ECO:0007669"/>
    <property type="project" value="TreeGrafter"/>
</dbReference>
<dbReference type="SUPFAM" id="SSF100879">
    <property type="entry name" value="Lesion bypass DNA polymerase (Y-family), little finger domain"/>
    <property type="match status" value="1"/>
</dbReference>
<dbReference type="InterPro" id="IPR001126">
    <property type="entry name" value="UmuC"/>
</dbReference>
<evidence type="ECO:0000256" key="4">
    <source>
        <dbReference type="ARBA" id="ARBA00022705"/>
    </source>
</evidence>
<dbReference type="Pfam" id="PF00817">
    <property type="entry name" value="IMS"/>
    <property type="match status" value="1"/>
</dbReference>
<reference evidence="7 8" key="1">
    <citation type="submission" date="2016-11" db="EMBL/GenBank/DDBJ databases">
        <authorList>
            <person name="Jaros S."/>
            <person name="Januszkiewicz K."/>
            <person name="Wedrychowicz H."/>
        </authorList>
    </citation>
    <scope>NUCLEOTIDE SEQUENCE [LARGE SCALE GENOMIC DNA]</scope>
    <source>
        <strain evidence="7 8">DSM 15692</strain>
    </source>
</reference>
<dbReference type="Pfam" id="PF11798">
    <property type="entry name" value="IMS_HHH"/>
    <property type="match status" value="1"/>
</dbReference>
<dbReference type="InterPro" id="IPR017961">
    <property type="entry name" value="DNA_pol_Y-fam_little_finger"/>
</dbReference>
<name>A0A1M4TIU6_9LACT</name>
<keyword evidence="8" id="KW-1185">Reference proteome</keyword>
<evidence type="ECO:0000313" key="7">
    <source>
        <dbReference type="EMBL" id="SHE44432.1"/>
    </source>
</evidence>
<dbReference type="GO" id="GO:0005829">
    <property type="term" value="C:cytosol"/>
    <property type="evidence" value="ECO:0007669"/>
    <property type="project" value="TreeGrafter"/>
</dbReference>
<feature type="domain" description="UmuC" evidence="6">
    <location>
        <begin position="21"/>
        <end position="212"/>
    </location>
</feature>
<protein>
    <submittedName>
        <fullName evidence="7">DNA polymerase V</fullName>
    </submittedName>
</protein>
<dbReference type="STRING" id="1121025.SAMN02745249_00450"/>
<evidence type="ECO:0000256" key="2">
    <source>
        <dbReference type="ARBA" id="ARBA00022457"/>
    </source>
</evidence>
<dbReference type="InterPro" id="IPR043502">
    <property type="entry name" value="DNA/RNA_pol_sf"/>
</dbReference>
<dbReference type="CDD" id="cd01700">
    <property type="entry name" value="PolY_Pol_V_umuC"/>
    <property type="match status" value="1"/>
</dbReference>
<evidence type="ECO:0000256" key="1">
    <source>
        <dbReference type="ARBA" id="ARBA00010945"/>
    </source>
</evidence>
<dbReference type="Pfam" id="PF11799">
    <property type="entry name" value="IMS_C"/>
    <property type="match status" value="1"/>
</dbReference>
<dbReference type="InterPro" id="IPR050116">
    <property type="entry name" value="DNA_polymerase-Y"/>
</dbReference>